<gene>
    <name evidence="2" type="ORF">GCM10007049_34140</name>
</gene>
<evidence type="ECO:0000259" key="1">
    <source>
        <dbReference type="Pfam" id="PF04230"/>
    </source>
</evidence>
<dbReference type="AlphaFoldDB" id="A0A918UVU7"/>
<comment type="caution">
    <text evidence="2">The sequence shown here is derived from an EMBL/GenBank/DDBJ whole genome shotgun (WGS) entry which is preliminary data.</text>
</comment>
<dbReference type="EMBL" id="BMWX01000007">
    <property type="protein sequence ID" value="GGZ38040.1"/>
    <property type="molecule type" value="Genomic_DNA"/>
</dbReference>
<sequence length="394" mass="44490">MENILIIGAFDRYNYGDLLFPIILKEKLAQKNPQLNFRFFGLVSSDLSEVGGLPTEDIKAFYEACENKSGRNHVIVAGGEALGVTWHSLLAALNKSYQKIHRYRFRLSRIFDLNAFGKMMLKGKTTLPFLFSKQDFPAVDSVILNSLGGSGIKAEFFDTYTFAKQKLQEVDYLAVRDQVTVDNLKDNGLEASLFPDCAILMSEFYPNKVLEQRVSPEVREYVAKHRGNYLYFQINRKNTLGKEALIARELDQIAQETELCLCPIGKALDHDDHIALAEVRGLLKSESQYFDADSIWDIMYLIANARCYAGTSLHGAITAMSYAVPHVGLKVEKLNAYLGTWGVDGNNFGVDFDRLSHQFQQATAIDPVVYEQARLYQIAKINQAFEAIETIIYK</sequence>
<feature type="domain" description="Polysaccharide pyruvyl transferase" evidence="1">
    <location>
        <begin position="162"/>
        <end position="329"/>
    </location>
</feature>
<dbReference type="Proteomes" id="UP000619457">
    <property type="component" value="Unassembled WGS sequence"/>
</dbReference>
<reference evidence="2" key="2">
    <citation type="submission" date="2020-09" db="EMBL/GenBank/DDBJ databases">
        <authorList>
            <person name="Sun Q."/>
            <person name="Kim S."/>
        </authorList>
    </citation>
    <scope>NUCLEOTIDE SEQUENCE</scope>
    <source>
        <strain evidence="2">KCTC 12368</strain>
    </source>
</reference>
<dbReference type="InterPro" id="IPR007345">
    <property type="entry name" value="Polysacch_pyruvyl_Trfase"/>
</dbReference>
<dbReference type="Pfam" id="PF04230">
    <property type="entry name" value="PS_pyruv_trans"/>
    <property type="match status" value="1"/>
</dbReference>
<proteinExistence type="predicted"/>
<evidence type="ECO:0000313" key="2">
    <source>
        <dbReference type="EMBL" id="GGZ38040.1"/>
    </source>
</evidence>
<evidence type="ECO:0000313" key="3">
    <source>
        <dbReference type="Proteomes" id="UP000619457"/>
    </source>
</evidence>
<protein>
    <recommendedName>
        <fullName evidence="1">Polysaccharide pyruvyl transferase domain-containing protein</fullName>
    </recommendedName>
</protein>
<name>A0A918UVU7_9BACT</name>
<dbReference type="RefSeq" id="WP_018475705.1">
    <property type="nucleotide sequence ID" value="NZ_BMWX01000007.1"/>
</dbReference>
<accession>A0A918UVU7</accession>
<reference evidence="2" key="1">
    <citation type="journal article" date="2014" name="Int. J. Syst. Evol. Microbiol.">
        <title>Complete genome sequence of Corynebacterium casei LMG S-19264T (=DSM 44701T), isolated from a smear-ripened cheese.</title>
        <authorList>
            <consortium name="US DOE Joint Genome Institute (JGI-PGF)"/>
            <person name="Walter F."/>
            <person name="Albersmeier A."/>
            <person name="Kalinowski J."/>
            <person name="Ruckert C."/>
        </authorList>
    </citation>
    <scope>NUCLEOTIDE SEQUENCE</scope>
    <source>
        <strain evidence="2">KCTC 12368</strain>
    </source>
</reference>
<keyword evidence="3" id="KW-1185">Reference proteome</keyword>
<organism evidence="2 3">
    <name type="scientific">Echinicola pacifica</name>
    <dbReference type="NCBI Taxonomy" id="346377"/>
    <lineage>
        <taxon>Bacteria</taxon>
        <taxon>Pseudomonadati</taxon>
        <taxon>Bacteroidota</taxon>
        <taxon>Cytophagia</taxon>
        <taxon>Cytophagales</taxon>
        <taxon>Cyclobacteriaceae</taxon>
        <taxon>Echinicola</taxon>
    </lineage>
</organism>